<dbReference type="EMBL" id="JAHRHJ020000003">
    <property type="protein sequence ID" value="KAH9321616.1"/>
    <property type="molecule type" value="Genomic_DNA"/>
</dbReference>
<dbReference type="AlphaFoldDB" id="A0AA38GES1"/>
<proteinExistence type="predicted"/>
<gene>
    <name evidence="1" type="ORF">KI387_016255</name>
</gene>
<organism evidence="1 2">
    <name type="scientific">Taxus chinensis</name>
    <name type="common">Chinese yew</name>
    <name type="synonym">Taxus wallichiana var. chinensis</name>
    <dbReference type="NCBI Taxonomy" id="29808"/>
    <lineage>
        <taxon>Eukaryota</taxon>
        <taxon>Viridiplantae</taxon>
        <taxon>Streptophyta</taxon>
        <taxon>Embryophyta</taxon>
        <taxon>Tracheophyta</taxon>
        <taxon>Spermatophyta</taxon>
        <taxon>Pinopsida</taxon>
        <taxon>Pinidae</taxon>
        <taxon>Conifers II</taxon>
        <taxon>Cupressales</taxon>
        <taxon>Taxaceae</taxon>
        <taxon>Taxus</taxon>
    </lineage>
</organism>
<evidence type="ECO:0000313" key="2">
    <source>
        <dbReference type="Proteomes" id="UP000824469"/>
    </source>
</evidence>
<reference evidence="1 2" key="1">
    <citation type="journal article" date="2021" name="Nat. Plants">
        <title>The Taxus genome provides insights into paclitaxel biosynthesis.</title>
        <authorList>
            <person name="Xiong X."/>
            <person name="Gou J."/>
            <person name="Liao Q."/>
            <person name="Li Y."/>
            <person name="Zhou Q."/>
            <person name="Bi G."/>
            <person name="Li C."/>
            <person name="Du R."/>
            <person name="Wang X."/>
            <person name="Sun T."/>
            <person name="Guo L."/>
            <person name="Liang H."/>
            <person name="Lu P."/>
            <person name="Wu Y."/>
            <person name="Zhang Z."/>
            <person name="Ro D.K."/>
            <person name="Shang Y."/>
            <person name="Huang S."/>
            <person name="Yan J."/>
        </authorList>
    </citation>
    <scope>NUCLEOTIDE SEQUENCE [LARGE SCALE GENOMIC DNA]</scope>
    <source>
        <strain evidence="1">Ta-2019</strain>
    </source>
</reference>
<accession>A0AA38GES1</accession>
<keyword evidence="2" id="KW-1185">Reference proteome</keyword>
<protein>
    <submittedName>
        <fullName evidence="1">Uncharacterized protein</fullName>
    </submittedName>
</protein>
<sequence>NMSSIGHTPFMQIPLIEGAKDMKKRDDEWFVEMHSPENYHGDLWLFFVDEDVVNEV</sequence>
<name>A0AA38GES1_TAXCH</name>
<feature type="non-terminal residue" evidence="1">
    <location>
        <position position="56"/>
    </location>
</feature>
<dbReference type="Proteomes" id="UP000824469">
    <property type="component" value="Unassembled WGS sequence"/>
</dbReference>
<comment type="caution">
    <text evidence="1">The sequence shown here is derived from an EMBL/GenBank/DDBJ whole genome shotgun (WGS) entry which is preliminary data.</text>
</comment>
<evidence type="ECO:0000313" key="1">
    <source>
        <dbReference type="EMBL" id="KAH9321616.1"/>
    </source>
</evidence>
<feature type="non-terminal residue" evidence="1">
    <location>
        <position position="1"/>
    </location>
</feature>